<organism evidence="1 2">
    <name type="scientific">Viridothelium virens</name>
    <name type="common">Speckled blister lichen</name>
    <name type="synonym">Trypethelium virens</name>
    <dbReference type="NCBI Taxonomy" id="1048519"/>
    <lineage>
        <taxon>Eukaryota</taxon>
        <taxon>Fungi</taxon>
        <taxon>Dikarya</taxon>
        <taxon>Ascomycota</taxon>
        <taxon>Pezizomycotina</taxon>
        <taxon>Dothideomycetes</taxon>
        <taxon>Dothideomycetes incertae sedis</taxon>
        <taxon>Trypetheliales</taxon>
        <taxon>Trypetheliaceae</taxon>
        <taxon>Viridothelium</taxon>
    </lineage>
</organism>
<keyword evidence="2" id="KW-1185">Reference proteome</keyword>
<reference evidence="1" key="1">
    <citation type="journal article" date="2020" name="Stud. Mycol.">
        <title>101 Dothideomycetes genomes: a test case for predicting lifestyles and emergence of pathogens.</title>
        <authorList>
            <person name="Haridas S."/>
            <person name="Albert R."/>
            <person name="Binder M."/>
            <person name="Bloem J."/>
            <person name="Labutti K."/>
            <person name="Salamov A."/>
            <person name="Andreopoulos B."/>
            <person name="Baker S."/>
            <person name="Barry K."/>
            <person name="Bills G."/>
            <person name="Bluhm B."/>
            <person name="Cannon C."/>
            <person name="Castanera R."/>
            <person name="Culley D."/>
            <person name="Daum C."/>
            <person name="Ezra D."/>
            <person name="Gonzalez J."/>
            <person name="Henrissat B."/>
            <person name="Kuo A."/>
            <person name="Liang C."/>
            <person name="Lipzen A."/>
            <person name="Lutzoni F."/>
            <person name="Magnuson J."/>
            <person name="Mondo S."/>
            <person name="Nolan M."/>
            <person name="Ohm R."/>
            <person name="Pangilinan J."/>
            <person name="Park H.-J."/>
            <person name="Ramirez L."/>
            <person name="Alfaro M."/>
            <person name="Sun H."/>
            <person name="Tritt A."/>
            <person name="Yoshinaga Y."/>
            <person name="Zwiers L.-H."/>
            <person name="Turgeon B."/>
            <person name="Goodwin S."/>
            <person name="Spatafora J."/>
            <person name="Crous P."/>
            <person name="Grigoriev I."/>
        </authorList>
    </citation>
    <scope>NUCLEOTIDE SEQUENCE</scope>
    <source>
        <strain evidence="1">Tuck. ex Michener</strain>
    </source>
</reference>
<gene>
    <name evidence="1" type="ORF">EV356DRAFT_246933</name>
</gene>
<protein>
    <submittedName>
        <fullName evidence="1">Uncharacterized protein</fullName>
    </submittedName>
</protein>
<evidence type="ECO:0000313" key="2">
    <source>
        <dbReference type="Proteomes" id="UP000800092"/>
    </source>
</evidence>
<sequence length="87" mass="10104">MYAEADRSLECIPDLTSTRNPTVACKARMETLSVLNTNDDWLLHCITHVLGHGSRIRQHMLSPYHSASRYNYTRRYNVMCSETGRWT</sequence>
<dbReference type="Proteomes" id="UP000800092">
    <property type="component" value="Unassembled WGS sequence"/>
</dbReference>
<dbReference type="EMBL" id="ML991814">
    <property type="protein sequence ID" value="KAF2232604.1"/>
    <property type="molecule type" value="Genomic_DNA"/>
</dbReference>
<name>A0A6A6H3D4_VIRVR</name>
<proteinExistence type="predicted"/>
<dbReference type="AlphaFoldDB" id="A0A6A6H3D4"/>
<evidence type="ECO:0000313" key="1">
    <source>
        <dbReference type="EMBL" id="KAF2232604.1"/>
    </source>
</evidence>
<accession>A0A6A6H3D4</accession>